<protein>
    <submittedName>
        <fullName evidence="1 2">Uncharacterized protein</fullName>
    </submittedName>
</protein>
<evidence type="ECO:0000313" key="3">
    <source>
        <dbReference type="Proteomes" id="UP000030765"/>
    </source>
</evidence>
<accession>A0A084WLA2</accession>
<sequence length="136" mass="15330">MVVCGGENGGECRAPFTSLPDHEFPKPKPSRSFILRHRFAAELAESSFLVRARFPPGNRMKFKLSDNTHSHPRGGCLRGRLHAVCVDIVIHRTGRLYAKESILDSFCKDAPLRVRQLPLKGCTEFRASKKLCRKLV</sequence>
<reference evidence="1 3" key="1">
    <citation type="journal article" date="2014" name="BMC Genomics">
        <title>Genome sequence of Anopheles sinensis provides insight into genetics basis of mosquito competence for malaria parasites.</title>
        <authorList>
            <person name="Zhou D."/>
            <person name="Zhang D."/>
            <person name="Ding G."/>
            <person name="Shi L."/>
            <person name="Hou Q."/>
            <person name="Ye Y."/>
            <person name="Xu Y."/>
            <person name="Zhou H."/>
            <person name="Xiong C."/>
            <person name="Li S."/>
            <person name="Yu J."/>
            <person name="Hong S."/>
            <person name="Yu X."/>
            <person name="Zou P."/>
            <person name="Chen C."/>
            <person name="Chang X."/>
            <person name="Wang W."/>
            <person name="Lv Y."/>
            <person name="Sun Y."/>
            <person name="Ma L."/>
            <person name="Shen B."/>
            <person name="Zhu C."/>
        </authorList>
    </citation>
    <scope>NUCLEOTIDE SEQUENCE [LARGE SCALE GENOMIC DNA]</scope>
</reference>
<keyword evidence="3" id="KW-1185">Reference proteome</keyword>
<dbReference type="Proteomes" id="UP000030765">
    <property type="component" value="Unassembled WGS sequence"/>
</dbReference>
<reference evidence="2" key="2">
    <citation type="submission" date="2020-05" db="UniProtKB">
        <authorList>
            <consortium name="EnsemblMetazoa"/>
        </authorList>
    </citation>
    <scope>IDENTIFICATION</scope>
</reference>
<proteinExistence type="predicted"/>
<evidence type="ECO:0000313" key="1">
    <source>
        <dbReference type="EMBL" id="KFB50996.1"/>
    </source>
</evidence>
<evidence type="ECO:0000313" key="2">
    <source>
        <dbReference type="EnsemblMetazoa" id="ASIC019041-PA"/>
    </source>
</evidence>
<dbReference type="EMBL" id="KE525350">
    <property type="protein sequence ID" value="KFB50996.1"/>
    <property type="molecule type" value="Genomic_DNA"/>
</dbReference>
<name>A0A084WLA2_ANOSI</name>
<dbReference type="EMBL" id="ATLV01024204">
    <property type="status" value="NOT_ANNOTATED_CDS"/>
    <property type="molecule type" value="Genomic_DNA"/>
</dbReference>
<dbReference type="AlphaFoldDB" id="A0A084WLA2"/>
<gene>
    <name evidence="1" type="ORF">ZHAS_00019041</name>
</gene>
<dbReference type="VEuPathDB" id="VectorBase:ASIC019041"/>
<dbReference type="EnsemblMetazoa" id="ASIC019041-RA">
    <property type="protein sequence ID" value="ASIC019041-PA"/>
    <property type="gene ID" value="ASIC019041"/>
</dbReference>
<organism evidence="1">
    <name type="scientific">Anopheles sinensis</name>
    <name type="common">Mosquito</name>
    <dbReference type="NCBI Taxonomy" id="74873"/>
    <lineage>
        <taxon>Eukaryota</taxon>
        <taxon>Metazoa</taxon>
        <taxon>Ecdysozoa</taxon>
        <taxon>Arthropoda</taxon>
        <taxon>Hexapoda</taxon>
        <taxon>Insecta</taxon>
        <taxon>Pterygota</taxon>
        <taxon>Neoptera</taxon>
        <taxon>Endopterygota</taxon>
        <taxon>Diptera</taxon>
        <taxon>Nematocera</taxon>
        <taxon>Culicoidea</taxon>
        <taxon>Culicidae</taxon>
        <taxon>Anophelinae</taxon>
        <taxon>Anopheles</taxon>
    </lineage>
</organism>